<comment type="caution">
    <text evidence="3">The sequence shown here is derived from an EMBL/GenBank/DDBJ whole genome shotgun (WGS) entry which is preliminary data.</text>
</comment>
<dbReference type="EMBL" id="JNSK01000019">
    <property type="protein sequence ID" value="KGA18835.1"/>
    <property type="molecule type" value="Genomic_DNA"/>
</dbReference>
<dbReference type="PANTHER" id="PTHR47505:SF1">
    <property type="entry name" value="DNA UTILIZATION PROTEIN YHGH"/>
    <property type="match status" value="1"/>
</dbReference>
<dbReference type="SUPFAM" id="SSF53271">
    <property type="entry name" value="PRTase-like"/>
    <property type="match status" value="1"/>
</dbReference>
<dbReference type="InterPro" id="IPR051910">
    <property type="entry name" value="ComF/GntX_DNA_util-trans"/>
</dbReference>
<dbReference type="Gene3D" id="3.40.50.2020">
    <property type="match status" value="1"/>
</dbReference>
<dbReference type="AlphaFoldDB" id="A0A094Q3W7"/>
<proteinExistence type="inferred from homology"/>
<dbReference type="CDD" id="cd06223">
    <property type="entry name" value="PRTases_typeI"/>
    <property type="match status" value="1"/>
</dbReference>
<evidence type="ECO:0000256" key="1">
    <source>
        <dbReference type="ARBA" id="ARBA00008007"/>
    </source>
</evidence>
<evidence type="ECO:0000313" key="3">
    <source>
        <dbReference type="EMBL" id="KGA18835.1"/>
    </source>
</evidence>
<evidence type="ECO:0000259" key="2">
    <source>
        <dbReference type="Pfam" id="PF00156"/>
    </source>
</evidence>
<name>A0A094Q3W7_9ZZZZ</name>
<gene>
    <name evidence="3" type="ORF">GM50_7340</name>
</gene>
<comment type="similarity">
    <text evidence="1">Belongs to the ComF/GntX family.</text>
</comment>
<dbReference type="Pfam" id="PF00156">
    <property type="entry name" value="Pribosyltran"/>
    <property type="match status" value="1"/>
</dbReference>
<organism evidence="3">
    <name type="scientific">freshwater metagenome</name>
    <dbReference type="NCBI Taxonomy" id="449393"/>
    <lineage>
        <taxon>unclassified sequences</taxon>
        <taxon>metagenomes</taxon>
        <taxon>ecological metagenomes</taxon>
    </lineage>
</organism>
<accession>A0A094Q3W7</accession>
<reference evidence="3" key="1">
    <citation type="submission" date="2014-05" db="EMBL/GenBank/DDBJ databases">
        <title>Key roles for freshwater Actinobacteria revealed by deep metagenomic sequencing.</title>
        <authorList>
            <person name="Ghai R."/>
            <person name="Mizuno C.M."/>
            <person name="Picazo A."/>
            <person name="Camacho A."/>
            <person name="Rodriguez-Valera F."/>
        </authorList>
    </citation>
    <scope>NUCLEOTIDE SEQUENCE</scope>
</reference>
<dbReference type="InterPro" id="IPR000836">
    <property type="entry name" value="PRTase_dom"/>
</dbReference>
<dbReference type="PANTHER" id="PTHR47505">
    <property type="entry name" value="DNA UTILIZATION PROTEIN YHGH"/>
    <property type="match status" value="1"/>
</dbReference>
<sequence length="179" mass="19689">MQIVSEVNSFPVYSAVEYSSVAQRVLLSSKESGLRDADQLIIQALSHSLGYMYGEQGIADLVPVPSRKSATRKRGRDFILMHTLELSKIPHVRALPLLRHTRRVQDQSSLNAKERQRNLSQSLECMERAPGAYTPVIIVDDVVTTGATLREAGRALHAGGFCVIGAITACVAKPLRYTQ</sequence>
<dbReference type="InterPro" id="IPR029057">
    <property type="entry name" value="PRTase-like"/>
</dbReference>
<protein>
    <recommendedName>
        <fullName evidence="2">Phosphoribosyltransferase domain-containing protein</fullName>
    </recommendedName>
</protein>
<feature type="domain" description="Phosphoribosyltransferase" evidence="2">
    <location>
        <begin position="136"/>
        <end position="172"/>
    </location>
</feature>